<dbReference type="Proteomes" id="UP000054144">
    <property type="component" value="Unassembled WGS sequence"/>
</dbReference>
<evidence type="ECO:0000256" key="7">
    <source>
        <dbReference type="ARBA" id="ARBA00025795"/>
    </source>
</evidence>
<keyword evidence="5" id="KW-0560">Oxidoreductase</keyword>
<keyword evidence="4" id="KW-0479">Metal-binding</keyword>
<dbReference type="Gene3D" id="1.10.489.10">
    <property type="entry name" value="Chloroperoxidase-like"/>
    <property type="match status" value="1"/>
</dbReference>
<accession>A0A0D7A0Q4</accession>
<keyword evidence="6" id="KW-0408">Iron</keyword>
<evidence type="ECO:0000313" key="9">
    <source>
        <dbReference type="EMBL" id="KIY42984.1"/>
    </source>
</evidence>
<dbReference type="InterPro" id="IPR036851">
    <property type="entry name" value="Chloroperoxidase-like_sf"/>
</dbReference>
<dbReference type="SUPFAM" id="SSF47571">
    <property type="entry name" value="Cloroperoxidase"/>
    <property type="match status" value="1"/>
</dbReference>
<dbReference type="EMBL" id="KN882148">
    <property type="protein sequence ID" value="KIY42984.1"/>
    <property type="molecule type" value="Genomic_DNA"/>
</dbReference>
<feature type="non-terminal residue" evidence="9">
    <location>
        <position position="1"/>
    </location>
</feature>
<dbReference type="GO" id="GO:0046872">
    <property type="term" value="F:metal ion binding"/>
    <property type="evidence" value="ECO:0007669"/>
    <property type="project" value="UniProtKB-KW"/>
</dbReference>
<gene>
    <name evidence="9" type="ORF">FISHEDRAFT_22711</name>
</gene>
<keyword evidence="2 9" id="KW-0575">Peroxidase</keyword>
<dbReference type="PROSITE" id="PS51405">
    <property type="entry name" value="HEME_HALOPEROXIDASE"/>
    <property type="match status" value="1"/>
</dbReference>
<feature type="domain" description="Heme haloperoxidase family profile" evidence="8">
    <location>
        <begin position="48"/>
        <end position="274"/>
    </location>
</feature>
<evidence type="ECO:0000313" key="10">
    <source>
        <dbReference type="Proteomes" id="UP000054144"/>
    </source>
</evidence>
<proteinExistence type="inferred from homology"/>
<dbReference type="PANTHER" id="PTHR33577:SF18">
    <property type="entry name" value="HEME HALOPEROXIDASE FAMILY PROFILE DOMAIN-CONTAINING PROTEIN"/>
    <property type="match status" value="1"/>
</dbReference>
<feature type="non-terminal residue" evidence="9">
    <location>
        <position position="274"/>
    </location>
</feature>
<evidence type="ECO:0000259" key="8">
    <source>
        <dbReference type="PROSITE" id="PS51405"/>
    </source>
</evidence>
<dbReference type="OrthoDB" id="407298at2759"/>
<keyword evidence="10" id="KW-1185">Reference proteome</keyword>
<evidence type="ECO:0000256" key="3">
    <source>
        <dbReference type="ARBA" id="ARBA00022617"/>
    </source>
</evidence>
<evidence type="ECO:0000256" key="1">
    <source>
        <dbReference type="ARBA" id="ARBA00001970"/>
    </source>
</evidence>
<organism evidence="9 10">
    <name type="scientific">Fistulina hepatica ATCC 64428</name>
    <dbReference type="NCBI Taxonomy" id="1128425"/>
    <lineage>
        <taxon>Eukaryota</taxon>
        <taxon>Fungi</taxon>
        <taxon>Dikarya</taxon>
        <taxon>Basidiomycota</taxon>
        <taxon>Agaricomycotina</taxon>
        <taxon>Agaricomycetes</taxon>
        <taxon>Agaricomycetidae</taxon>
        <taxon>Agaricales</taxon>
        <taxon>Fistulinaceae</taxon>
        <taxon>Fistulina</taxon>
    </lineage>
</organism>
<evidence type="ECO:0000256" key="2">
    <source>
        <dbReference type="ARBA" id="ARBA00022559"/>
    </source>
</evidence>
<dbReference type="PANTHER" id="PTHR33577">
    <property type="entry name" value="STERIGMATOCYSTIN BIOSYNTHESIS PEROXIDASE STCC-RELATED"/>
    <property type="match status" value="1"/>
</dbReference>
<reference evidence="9 10" key="1">
    <citation type="journal article" date="2015" name="Fungal Genet. Biol.">
        <title>Evolution of novel wood decay mechanisms in Agaricales revealed by the genome sequences of Fistulina hepatica and Cylindrobasidium torrendii.</title>
        <authorList>
            <person name="Floudas D."/>
            <person name="Held B.W."/>
            <person name="Riley R."/>
            <person name="Nagy L.G."/>
            <person name="Koehler G."/>
            <person name="Ransdell A.S."/>
            <person name="Younus H."/>
            <person name="Chow J."/>
            <person name="Chiniquy J."/>
            <person name="Lipzen A."/>
            <person name="Tritt A."/>
            <person name="Sun H."/>
            <person name="Haridas S."/>
            <person name="LaButti K."/>
            <person name="Ohm R.A."/>
            <person name="Kues U."/>
            <person name="Blanchette R.A."/>
            <person name="Grigoriev I.V."/>
            <person name="Minto R.E."/>
            <person name="Hibbett D.S."/>
        </authorList>
    </citation>
    <scope>NUCLEOTIDE SEQUENCE [LARGE SCALE GENOMIC DNA]</scope>
    <source>
        <strain evidence="9 10">ATCC 64428</strain>
    </source>
</reference>
<dbReference type="GO" id="GO:0004601">
    <property type="term" value="F:peroxidase activity"/>
    <property type="evidence" value="ECO:0007669"/>
    <property type="project" value="UniProtKB-KW"/>
</dbReference>
<evidence type="ECO:0000256" key="4">
    <source>
        <dbReference type="ARBA" id="ARBA00022723"/>
    </source>
</evidence>
<evidence type="ECO:0000256" key="5">
    <source>
        <dbReference type="ARBA" id="ARBA00023002"/>
    </source>
</evidence>
<comment type="cofactor">
    <cofactor evidence="1">
        <name>heme b</name>
        <dbReference type="ChEBI" id="CHEBI:60344"/>
    </cofactor>
</comment>
<dbReference type="Pfam" id="PF01328">
    <property type="entry name" value="Peroxidase_2"/>
    <property type="match status" value="1"/>
</dbReference>
<protein>
    <submittedName>
        <fullName evidence="9">Cloroperoxidase</fullName>
    </submittedName>
</protein>
<comment type="similarity">
    <text evidence="7">Belongs to the chloroperoxidase family.</text>
</comment>
<sequence>LQSVVFFCWDVLQTAANVILPQKKHGHVLERTIVCVGQEGTWPSTRGEWPPYVAPKEGDSRCSCPALNAMANHGILPHDGKNISFAELSDKIHATYNISTSFCWFVPNFAARMLGRNYTTDRLDLADLDLHNGVEHDASLTREDAALQPIQGPPCLPLVESLLASASGTTSSTTRKKTAEAENNAADVDAERVLTINDIALFSAKRRLAAKATNPDYSLSFNHKLFGASNSGLLLCIFGGRVEDLRPFLVEERLRDGWEPVNHSRKGMTMSTLN</sequence>
<evidence type="ECO:0000256" key="6">
    <source>
        <dbReference type="ARBA" id="ARBA00023004"/>
    </source>
</evidence>
<name>A0A0D7A0Q4_9AGAR</name>
<dbReference type="AlphaFoldDB" id="A0A0D7A0Q4"/>
<keyword evidence="3" id="KW-0349">Heme</keyword>
<dbReference type="InterPro" id="IPR000028">
    <property type="entry name" value="Chloroperoxidase"/>
</dbReference>